<dbReference type="Gene3D" id="1.25.10.10">
    <property type="entry name" value="Leucine-rich Repeat Variant"/>
    <property type="match status" value="1"/>
</dbReference>
<dbReference type="InterPro" id="IPR011989">
    <property type="entry name" value="ARM-like"/>
</dbReference>
<accession>A0A9X3S8J8</accession>
<reference evidence="1" key="1">
    <citation type="submission" date="2022-10" db="EMBL/GenBank/DDBJ databases">
        <title>The WGS of Solirubrobacter ginsenosidimutans DSM 21036.</title>
        <authorList>
            <person name="Jiang Z."/>
        </authorList>
    </citation>
    <scope>NUCLEOTIDE SEQUENCE</scope>
    <source>
        <strain evidence="1">DSM 21036</strain>
    </source>
</reference>
<evidence type="ECO:0000313" key="1">
    <source>
        <dbReference type="EMBL" id="MDA0167071.1"/>
    </source>
</evidence>
<name>A0A9X3S8J8_9ACTN</name>
<proteinExistence type="predicted"/>
<dbReference type="Pfam" id="PF03130">
    <property type="entry name" value="HEAT_PBS"/>
    <property type="match status" value="1"/>
</dbReference>
<organism evidence="1 2">
    <name type="scientific">Solirubrobacter ginsenosidimutans</name>
    <dbReference type="NCBI Taxonomy" id="490573"/>
    <lineage>
        <taxon>Bacteria</taxon>
        <taxon>Bacillati</taxon>
        <taxon>Actinomycetota</taxon>
        <taxon>Thermoleophilia</taxon>
        <taxon>Solirubrobacterales</taxon>
        <taxon>Solirubrobacteraceae</taxon>
        <taxon>Solirubrobacter</taxon>
    </lineage>
</organism>
<gene>
    <name evidence="1" type="ORF">OM076_42820</name>
</gene>
<sequence length="147" mass="15942">MIFRRQAKDPADRVRDILDVLEQQHRENSQRAVGLVNMPKYQRAKRDLVVMGSEAVPALSEALNAPRASTDTAAGQIDDGVANDIAEVLGDIGDPRAVGPLMSSFKQYVVAAHAALGRFPEGVNALLSGLDENDETFEGAVSRAWVW</sequence>
<dbReference type="InterPro" id="IPR004155">
    <property type="entry name" value="PBS_lyase_HEAT"/>
</dbReference>
<dbReference type="EMBL" id="JAPDOD010000086">
    <property type="protein sequence ID" value="MDA0167071.1"/>
    <property type="molecule type" value="Genomic_DNA"/>
</dbReference>
<protein>
    <submittedName>
        <fullName evidence="1">Uncharacterized protein</fullName>
    </submittedName>
</protein>
<keyword evidence="2" id="KW-1185">Reference proteome</keyword>
<dbReference type="Proteomes" id="UP001149140">
    <property type="component" value="Unassembled WGS sequence"/>
</dbReference>
<comment type="caution">
    <text evidence="1">The sequence shown here is derived from an EMBL/GenBank/DDBJ whole genome shotgun (WGS) entry which is preliminary data.</text>
</comment>
<evidence type="ECO:0000313" key="2">
    <source>
        <dbReference type="Proteomes" id="UP001149140"/>
    </source>
</evidence>
<dbReference type="RefSeq" id="WP_270046322.1">
    <property type="nucleotide sequence ID" value="NZ_JAPDOD010000086.1"/>
</dbReference>
<dbReference type="AlphaFoldDB" id="A0A9X3S8J8"/>